<proteinExistence type="predicted"/>
<dbReference type="InterPro" id="IPR032466">
    <property type="entry name" value="Metal_Hydrolase"/>
</dbReference>
<sequence>MTRPCPGARAVTSRPHWQPPPGATDCHMHIFGPYGHYPLSPGRSYTPPEASIAAYRAMCDTIGIQRTVVVQPSIYGTENAVSLDAVEALGRDRARAVVVVDESFDLAALRAMAARGACGVRFNAVSGNGTPLEQLEALGECLAELGWHLQLYAHPTEMLALEPVLARLPCLLVIDHMGGVKVDQQGPEHPAFRALLRLLEGGAWAKLCGYRSSAAGAPYGDVAGMARAMIAAAPERCVWGTDWPHPSLSSPEEVPDDGVLMDALGDWAPGAAQRQAILVDNPARLYGF</sequence>
<dbReference type="SUPFAM" id="SSF51556">
    <property type="entry name" value="Metallo-dependent hydrolases"/>
    <property type="match status" value="1"/>
</dbReference>
<accession>A0ABS1V8H9</accession>
<dbReference type="PANTHER" id="PTHR35563:SF2">
    <property type="entry name" value="BARREL METAL-DEPENDENT HYDROLASE, PUTATIVE (AFU_ORTHOLOGUE AFUA_1G16240)-RELATED"/>
    <property type="match status" value="1"/>
</dbReference>
<protein>
    <submittedName>
        <fullName evidence="3">Amidohydrolase family protein</fullName>
    </submittedName>
</protein>
<evidence type="ECO:0000313" key="3">
    <source>
        <dbReference type="EMBL" id="MBL6457974.1"/>
    </source>
</evidence>
<dbReference type="InterPro" id="IPR052358">
    <property type="entry name" value="Aro_Compnd_Degr_Hydrolases"/>
</dbReference>
<dbReference type="Gene3D" id="3.20.20.140">
    <property type="entry name" value="Metal-dependent hydrolases"/>
    <property type="match status" value="1"/>
</dbReference>
<organism evidence="3 4">
    <name type="scientific">Belnapia mucosa</name>
    <dbReference type="NCBI Taxonomy" id="2804532"/>
    <lineage>
        <taxon>Bacteria</taxon>
        <taxon>Pseudomonadati</taxon>
        <taxon>Pseudomonadota</taxon>
        <taxon>Alphaproteobacteria</taxon>
        <taxon>Acetobacterales</taxon>
        <taxon>Roseomonadaceae</taxon>
        <taxon>Belnapia</taxon>
    </lineage>
</organism>
<dbReference type="Proteomes" id="UP000606490">
    <property type="component" value="Unassembled WGS sequence"/>
</dbReference>
<feature type="domain" description="Amidohydrolase-related" evidence="2">
    <location>
        <begin position="25"/>
        <end position="288"/>
    </location>
</feature>
<dbReference type="PANTHER" id="PTHR35563">
    <property type="entry name" value="BARREL METAL-DEPENDENT HYDROLASE, PUTATIVE (AFU_ORTHOLOGUE AFUA_1G16240)-RELATED"/>
    <property type="match status" value="1"/>
</dbReference>
<feature type="region of interest" description="Disordered" evidence="1">
    <location>
        <begin position="1"/>
        <end position="20"/>
    </location>
</feature>
<evidence type="ECO:0000256" key="1">
    <source>
        <dbReference type="SAM" id="MobiDB-lite"/>
    </source>
</evidence>
<gene>
    <name evidence="3" type="ORF">JMJ55_21805</name>
</gene>
<evidence type="ECO:0000259" key="2">
    <source>
        <dbReference type="Pfam" id="PF04909"/>
    </source>
</evidence>
<dbReference type="Pfam" id="PF04909">
    <property type="entry name" value="Amidohydro_2"/>
    <property type="match status" value="1"/>
</dbReference>
<dbReference type="EMBL" id="JAEUXJ010000011">
    <property type="protein sequence ID" value="MBL6457974.1"/>
    <property type="molecule type" value="Genomic_DNA"/>
</dbReference>
<dbReference type="RefSeq" id="WP_202827716.1">
    <property type="nucleotide sequence ID" value="NZ_JAEUXJ010000011.1"/>
</dbReference>
<dbReference type="InterPro" id="IPR006680">
    <property type="entry name" value="Amidohydro-rel"/>
</dbReference>
<comment type="caution">
    <text evidence="3">The sequence shown here is derived from an EMBL/GenBank/DDBJ whole genome shotgun (WGS) entry which is preliminary data.</text>
</comment>
<name>A0ABS1V8H9_9PROT</name>
<keyword evidence="4" id="KW-1185">Reference proteome</keyword>
<reference evidence="3 4" key="1">
    <citation type="submission" date="2021-01" db="EMBL/GenBank/DDBJ databases">
        <title>Belnapia mucosa sp. nov. and Belnapia arida sp. nov., isolated from the Tabernas Desert (Almeria, Spain).</title>
        <authorList>
            <person name="Molina-Menor E."/>
            <person name="Vidal-Verdu A."/>
            <person name="Calonge A."/>
            <person name="Satari L."/>
            <person name="Pereto Magraner J."/>
            <person name="Porcar Miralles M."/>
        </authorList>
    </citation>
    <scope>NUCLEOTIDE SEQUENCE [LARGE SCALE GENOMIC DNA]</scope>
    <source>
        <strain evidence="3 4">T6</strain>
    </source>
</reference>
<evidence type="ECO:0000313" key="4">
    <source>
        <dbReference type="Proteomes" id="UP000606490"/>
    </source>
</evidence>